<evidence type="ECO:0000313" key="2">
    <source>
        <dbReference type="Proteomes" id="UP000499080"/>
    </source>
</evidence>
<organism evidence="1 2">
    <name type="scientific">Araneus ventricosus</name>
    <name type="common">Orbweaver spider</name>
    <name type="synonym">Epeira ventricosa</name>
    <dbReference type="NCBI Taxonomy" id="182803"/>
    <lineage>
        <taxon>Eukaryota</taxon>
        <taxon>Metazoa</taxon>
        <taxon>Ecdysozoa</taxon>
        <taxon>Arthropoda</taxon>
        <taxon>Chelicerata</taxon>
        <taxon>Arachnida</taxon>
        <taxon>Araneae</taxon>
        <taxon>Araneomorphae</taxon>
        <taxon>Entelegynae</taxon>
        <taxon>Araneoidea</taxon>
        <taxon>Araneidae</taxon>
        <taxon>Araneus</taxon>
    </lineage>
</organism>
<reference evidence="1 2" key="1">
    <citation type="journal article" date="2019" name="Sci. Rep.">
        <title>Orb-weaving spider Araneus ventricosus genome elucidates the spidroin gene catalogue.</title>
        <authorList>
            <person name="Kono N."/>
            <person name="Nakamura H."/>
            <person name="Ohtoshi R."/>
            <person name="Moran D.A.P."/>
            <person name="Shinohara A."/>
            <person name="Yoshida Y."/>
            <person name="Fujiwara M."/>
            <person name="Mori M."/>
            <person name="Tomita M."/>
            <person name="Arakawa K."/>
        </authorList>
    </citation>
    <scope>NUCLEOTIDE SEQUENCE [LARGE SCALE GENOMIC DNA]</scope>
</reference>
<feature type="non-terminal residue" evidence="1">
    <location>
        <position position="1"/>
    </location>
</feature>
<dbReference type="Proteomes" id="UP000499080">
    <property type="component" value="Unassembled WGS sequence"/>
</dbReference>
<dbReference type="EMBL" id="BGPR01029817">
    <property type="protein sequence ID" value="GBO01860.1"/>
    <property type="molecule type" value="Genomic_DNA"/>
</dbReference>
<name>A0A4Y2TR11_ARAVE</name>
<accession>A0A4Y2TR11</accession>
<keyword evidence="2" id="KW-1185">Reference proteome</keyword>
<protein>
    <submittedName>
        <fullName evidence="1">Uncharacterized protein</fullName>
    </submittedName>
</protein>
<gene>
    <name evidence="1" type="ORF">AVEN_86774_1</name>
</gene>
<sequence length="34" mass="3893">FLMTNKKKLAIIGLYQAALNQYTYRKAISMNPTS</sequence>
<dbReference type="AlphaFoldDB" id="A0A4Y2TR11"/>
<evidence type="ECO:0000313" key="1">
    <source>
        <dbReference type="EMBL" id="GBO01860.1"/>
    </source>
</evidence>
<comment type="caution">
    <text evidence="1">The sequence shown here is derived from an EMBL/GenBank/DDBJ whole genome shotgun (WGS) entry which is preliminary data.</text>
</comment>
<proteinExistence type="predicted"/>